<dbReference type="InterPro" id="IPR009003">
    <property type="entry name" value="Peptidase_S1_PA"/>
</dbReference>
<dbReference type="PROSITE" id="PS50240">
    <property type="entry name" value="TRYPSIN_DOM"/>
    <property type="match status" value="1"/>
</dbReference>
<dbReference type="GO" id="GO:0006508">
    <property type="term" value="P:proteolysis"/>
    <property type="evidence" value="ECO:0007669"/>
    <property type="project" value="UniProtKB-KW"/>
</dbReference>
<keyword evidence="3" id="KW-0378">Hydrolase</keyword>
<evidence type="ECO:0000256" key="2">
    <source>
        <dbReference type="ARBA" id="ARBA00022729"/>
    </source>
</evidence>
<name>A0A9N7VWK2_PLEPL</name>
<dbReference type="PANTHER" id="PTHR24252">
    <property type="entry name" value="ACROSIN-RELATED"/>
    <property type="match status" value="1"/>
</dbReference>
<dbReference type="AlphaFoldDB" id="A0A9N7VWK2"/>
<dbReference type="InterPro" id="IPR001314">
    <property type="entry name" value="Peptidase_S1A"/>
</dbReference>
<dbReference type="Pfam" id="PF00089">
    <property type="entry name" value="Trypsin"/>
    <property type="match status" value="1"/>
</dbReference>
<gene>
    <name evidence="9" type="ORF">PLEPLA_LOCUS44306</name>
</gene>
<dbReference type="InterPro" id="IPR001254">
    <property type="entry name" value="Trypsin_dom"/>
</dbReference>
<dbReference type="Proteomes" id="UP001153269">
    <property type="component" value="Unassembled WGS sequence"/>
</dbReference>
<organism evidence="9 10">
    <name type="scientific">Pleuronectes platessa</name>
    <name type="common">European plaice</name>
    <dbReference type="NCBI Taxonomy" id="8262"/>
    <lineage>
        <taxon>Eukaryota</taxon>
        <taxon>Metazoa</taxon>
        <taxon>Chordata</taxon>
        <taxon>Craniata</taxon>
        <taxon>Vertebrata</taxon>
        <taxon>Euteleostomi</taxon>
        <taxon>Actinopterygii</taxon>
        <taxon>Neopterygii</taxon>
        <taxon>Teleostei</taxon>
        <taxon>Neoteleostei</taxon>
        <taxon>Acanthomorphata</taxon>
        <taxon>Carangaria</taxon>
        <taxon>Pleuronectiformes</taxon>
        <taxon>Pleuronectoidei</taxon>
        <taxon>Pleuronectidae</taxon>
        <taxon>Pleuronectes</taxon>
    </lineage>
</organism>
<reference evidence="9" key="1">
    <citation type="submission" date="2020-03" db="EMBL/GenBank/DDBJ databases">
        <authorList>
            <person name="Weist P."/>
        </authorList>
    </citation>
    <scope>NUCLEOTIDE SEQUENCE</scope>
</reference>
<keyword evidence="1" id="KW-0645">Protease</keyword>
<feature type="chain" id="PRO_5040358394" description="Peptidase S1 domain-containing protein" evidence="7">
    <location>
        <begin position="24"/>
        <end position="352"/>
    </location>
</feature>
<evidence type="ECO:0000256" key="4">
    <source>
        <dbReference type="ARBA" id="ARBA00022825"/>
    </source>
</evidence>
<evidence type="ECO:0000256" key="3">
    <source>
        <dbReference type="ARBA" id="ARBA00022801"/>
    </source>
</evidence>
<dbReference type="CDD" id="cd00190">
    <property type="entry name" value="Tryp_SPc"/>
    <property type="match status" value="1"/>
</dbReference>
<dbReference type="Gene3D" id="2.40.10.10">
    <property type="entry name" value="Trypsin-like serine proteases"/>
    <property type="match status" value="1"/>
</dbReference>
<keyword evidence="5" id="KW-1015">Disulfide bond</keyword>
<feature type="compositionally biased region" description="Low complexity" evidence="6">
    <location>
        <begin position="287"/>
        <end position="314"/>
    </location>
</feature>
<feature type="signal peptide" evidence="7">
    <location>
        <begin position="1"/>
        <end position="23"/>
    </location>
</feature>
<keyword evidence="4" id="KW-0720">Serine protease</keyword>
<sequence length="352" mass="37168">MALQKSVSVLTVTILLLCTGCRSALTCGQAPINTRIIGGQTATPGDWPWQVSLVMDGAHGCGGSLINDQWVMTAAHCITGSGSDVTVYLGRFNQSGPNPNEVSRTIAQAECHPSYDTLTYENDICLLKLSSPVNFTDYIQPVCLADANSILHSGVSTWVAGWGNTRPNGWSASDTLQEANLDIVGNKECQCNSIYDITDKMICAWVRAGGIDSCQGDSGGGLVTKVGSGWAAVGIVSFGDGCAKPNVPGIYARVSEYMEWISNITGSDEPGFVNASSTGVDKDSNFTCSTTAPPSTSSTHPYTHPHTHPPTTIHSTTDDKSIFGGGENLIHFSHFTSLWVLALSVYGLVGHA</sequence>
<dbReference type="SUPFAM" id="SSF50494">
    <property type="entry name" value="Trypsin-like serine proteases"/>
    <property type="match status" value="1"/>
</dbReference>
<evidence type="ECO:0000313" key="10">
    <source>
        <dbReference type="Proteomes" id="UP001153269"/>
    </source>
</evidence>
<evidence type="ECO:0000256" key="1">
    <source>
        <dbReference type="ARBA" id="ARBA00022670"/>
    </source>
</evidence>
<proteinExistence type="predicted"/>
<evidence type="ECO:0000256" key="6">
    <source>
        <dbReference type="SAM" id="MobiDB-lite"/>
    </source>
</evidence>
<keyword evidence="10" id="KW-1185">Reference proteome</keyword>
<dbReference type="EMBL" id="CADEAL010004301">
    <property type="protein sequence ID" value="CAB1456522.1"/>
    <property type="molecule type" value="Genomic_DNA"/>
</dbReference>
<dbReference type="PRINTS" id="PR00722">
    <property type="entry name" value="CHYMOTRYPSIN"/>
</dbReference>
<evidence type="ECO:0000259" key="8">
    <source>
        <dbReference type="PROSITE" id="PS50240"/>
    </source>
</evidence>
<feature type="domain" description="Peptidase S1" evidence="8">
    <location>
        <begin position="36"/>
        <end position="266"/>
    </location>
</feature>
<evidence type="ECO:0000256" key="5">
    <source>
        <dbReference type="ARBA" id="ARBA00023157"/>
    </source>
</evidence>
<dbReference type="InterPro" id="IPR043504">
    <property type="entry name" value="Peptidase_S1_PA_chymotrypsin"/>
</dbReference>
<comment type="caution">
    <text evidence="9">The sequence shown here is derived from an EMBL/GenBank/DDBJ whole genome shotgun (WGS) entry which is preliminary data.</text>
</comment>
<feature type="region of interest" description="Disordered" evidence="6">
    <location>
        <begin position="285"/>
        <end position="314"/>
    </location>
</feature>
<dbReference type="FunFam" id="2.40.10.10:FF:000024">
    <property type="entry name" value="Serine protease 53"/>
    <property type="match status" value="1"/>
</dbReference>
<dbReference type="PANTHER" id="PTHR24252:SF7">
    <property type="entry name" value="HYALIN"/>
    <property type="match status" value="1"/>
</dbReference>
<protein>
    <recommendedName>
        <fullName evidence="8">Peptidase S1 domain-containing protein</fullName>
    </recommendedName>
</protein>
<accession>A0A9N7VWK2</accession>
<dbReference type="PROSITE" id="PS00134">
    <property type="entry name" value="TRYPSIN_HIS"/>
    <property type="match status" value="1"/>
</dbReference>
<dbReference type="SMART" id="SM00020">
    <property type="entry name" value="Tryp_SPc"/>
    <property type="match status" value="1"/>
</dbReference>
<evidence type="ECO:0000256" key="7">
    <source>
        <dbReference type="SAM" id="SignalP"/>
    </source>
</evidence>
<dbReference type="GO" id="GO:0004252">
    <property type="term" value="F:serine-type endopeptidase activity"/>
    <property type="evidence" value="ECO:0007669"/>
    <property type="project" value="InterPro"/>
</dbReference>
<evidence type="ECO:0000313" key="9">
    <source>
        <dbReference type="EMBL" id="CAB1456522.1"/>
    </source>
</evidence>
<keyword evidence="2 7" id="KW-0732">Signal</keyword>
<dbReference type="InterPro" id="IPR018114">
    <property type="entry name" value="TRYPSIN_HIS"/>
</dbReference>